<dbReference type="EMBL" id="JAOPHQ010004849">
    <property type="protein sequence ID" value="KAK0137795.1"/>
    <property type="molecule type" value="Genomic_DNA"/>
</dbReference>
<dbReference type="AlphaFoldDB" id="A0AA47NUG2"/>
<protein>
    <submittedName>
        <fullName evidence="1">Uncharacterized protein</fullName>
    </submittedName>
</protein>
<dbReference type="Proteomes" id="UP001174136">
    <property type="component" value="Unassembled WGS sequence"/>
</dbReference>
<sequence length="119" mass="13385">MGNNAISNQKCRAPRVPVMLTSQKWPKATVYTSTNNKQVKLKCEKLASAEPEATLDNLVPKKSSNSMVWEYFGLGKTDVQQKKIKNLIQGTLSIQEKTCKKLEMYRDILPILTSEDPAL</sequence>
<keyword evidence="2" id="KW-1185">Reference proteome</keyword>
<proteinExistence type="predicted"/>
<organism evidence="1 2">
    <name type="scientific">Merluccius polli</name>
    <name type="common">Benguela hake</name>
    <name type="synonym">Merluccius cadenati</name>
    <dbReference type="NCBI Taxonomy" id="89951"/>
    <lineage>
        <taxon>Eukaryota</taxon>
        <taxon>Metazoa</taxon>
        <taxon>Chordata</taxon>
        <taxon>Craniata</taxon>
        <taxon>Vertebrata</taxon>
        <taxon>Euteleostomi</taxon>
        <taxon>Actinopterygii</taxon>
        <taxon>Neopterygii</taxon>
        <taxon>Teleostei</taxon>
        <taxon>Neoteleostei</taxon>
        <taxon>Acanthomorphata</taxon>
        <taxon>Zeiogadaria</taxon>
        <taxon>Gadariae</taxon>
        <taxon>Gadiformes</taxon>
        <taxon>Gadoidei</taxon>
        <taxon>Merlucciidae</taxon>
        <taxon>Merluccius</taxon>
    </lineage>
</organism>
<gene>
    <name evidence="1" type="ORF">N1851_026006</name>
</gene>
<reference evidence="1" key="1">
    <citation type="journal article" date="2023" name="Front. Mar. Sci.">
        <title>A new Merluccius polli reference genome to investigate the effects of global change in West African waters.</title>
        <authorList>
            <person name="Mateo J.L."/>
            <person name="Blanco-Fernandez C."/>
            <person name="Garcia-Vazquez E."/>
            <person name="Machado-Schiaffino G."/>
        </authorList>
    </citation>
    <scope>NUCLEOTIDE SEQUENCE</scope>
    <source>
        <strain evidence="1">C29</strain>
        <tissue evidence="1">Fin</tissue>
    </source>
</reference>
<comment type="caution">
    <text evidence="1">The sequence shown here is derived from an EMBL/GenBank/DDBJ whole genome shotgun (WGS) entry which is preliminary data.</text>
</comment>
<evidence type="ECO:0000313" key="1">
    <source>
        <dbReference type="EMBL" id="KAK0137795.1"/>
    </source>
</evidence>
<accession>A0AA47NUG2</accession>
<evidence type="ECO:0000313" key="2">
    <source>
        <dbReference type="Proteomes" id="UP001174136"/>
    </source>
</evidence>
<name>A0AA47NUG2_MERPO</name>